<dbReference type="AlphaFoldDB" id="A2EFA7"/>
<reference evidence="12" key="1">
    <citation type="submission" date="2006-10" db="EMBL/GenBank/DDBJ databases">
        <authorList>
            <person name="Amadeo P."/>
            <person name="Zhao Q."/>
            <person name="Wortman J."/>
            <person name="Fraser-Liggett C."/>
            <person name="Carlton J."/>
        </authorList>
    </citation>
    <scope>NUCLEOTIDE SEQUENCE</scope>
    <source>
        <strain evidence="12">G3</strain>
    </source>
</reference>
<accession>A2EFA7</accession>
<dbReference type="InterPro" id="IPR049560">
    <property type="entry name" value="MeTrfase_RsmB-F_NOP2_cat"/>
</dbReference>
<dbReference type="PANTHER" id="PTHR22808:SF1">
    <property type="entry name" value="RNA CYTOSINE-C(5)-METHYLTRANSFERASE NSUN2-RELATED"/>
    <property type="match status" value="1"/>
</dbReference>
<dbReference type="Pfam" id="PF25376">
    <property type="entry name" value="Pre-PUA_NSUN2"/>
    <property type="match status" value="1"/>
</dbReference>
<dbReference type="InterPro" id="IPR057285">
    <property type="entry name" value="Pre-PUA_NSUN2"/>
</dbReference>
<dbReference type="VEuPathDB" id="TrichDB:TVAG_079770"/>
<evidence type="ECO:0000256" key="1">
    <source>
        <dbReference type="ARBA" id="ARBA00004123"/>
    </source>
</evidence>
<dbReference type="OrthoDB" id="6093671at2759"/>
<feature type="binding site" evidence="10">
    <location>
        <position position="220"/>
    </location>
    <ligand>
        <name>S-adenosyl-L-methionine</name>
        <dbReference type="ChEBI" id="CHEBI:59789"/>
    </ligand>
</feature>
<dbReference type="InterPro" id="IPR029063">
    <property type="entry name" value="SAM-dependent_MTases_sf"/>
</dbReference>
<keyword evidence="8 10" id="KW-0694">RNA-binding</keyword>
<dbReference type="GO" id="GO:0001510">
    <property type="term" value="P:RNA methylation"/>
    <property type="evidence" value="ECO:0000318"/>
    <property type="project" value="GO_Central"/>
</dbReference>
<dbReference type="STRING" id="5722.A2EFA7"/>
<comment type="caution">
    <text evidence="10">Lacks conserved residue(s) required for the propagation of feature annotation.</text>
</comment>
<dbReference type="InterPro" id="IPR023270">
    <property type="entry name" value="RCMT_NCL1"/>
</dbReference>
<dbReference type="RefSeq" id="XP_001320940.1">
    <property type="nucleotide sequence ID" value="XM_001320905.1"/>
</dbReference>
<dbReference type="GO" id="GO:0008168">
    <property type="term" value="F:methyltransferase activity"/>
    <property type="evidence" value="ECO:0000318"/>
    <property type="project" value="GO_Central"/>
</dbReference>
<evidence type="ECO:0000256" key="7">
    <source>
        <dbReference type="ARBA" id="ARBA00022694"/>
    </source>
</evidence>
<comment type="similarity">
    <text evidence="2 10">Belongs to the class I-like SAM-binding methyltransferase superfamily. RsmB/NOP family.</text>
</comment>
<feature type="active site" description="Nucleophile" evidence="10">
    <location>
        <position position="273"/>
    </location>
</feature>
<sequence>MEKEGFAPKVAKFSDMYLKYYHDIFVPNIMSEEENQQMQEIFKTPLPIVFRIAKDTPHFDDLCQQTEKHFENLTSKGFKCEKKTSLPPEFGAVYQVDMTESAFRRDESTADFRYWLRNNIKMGYIRRQELVSMIPHHFMQVSKDDVILDMCASPGSKTSQIVESLSQGNGLVIANDIDLKRCYTLLHQVQEIGTSKVLVTCNAAQYLPDFGIKFDKILADVPCSGDGTVRKDSNVASSWKPNNSTAMHGLQRAILKRGLELLKVGGTLVYSTCSMNPIEDEAVIGSVLSEIPGCVEIVDTSSIFPTLKRHSGLTSWPVYTVSKENPNEMLRYELHSDVPDNLKGQVSKTMFPSGVEGLNNCMRFFPHYENSGGFFVTVLKKLKDFDRISGDKPQKPVKEAPFIPLVKNFPELWDEIKDLYGLKDFPSEQLFARNESNAKNVYILCKPCSELVSSIGCQKINVVAGGVNIFTRKDDTIYPSADGAIFITPHATRQIIEVIPEDVKKLLEGGPSGASNKDLSEKAQEAIKNSKQGGCLIQVPGTRFVYGGMIFKASIAVYVKKDIITLELQKLQIAYPDLFPK</sequence>
<dbReference type="PANTHER" id="PTHR22808">
    <property type="entry name" value="NCL1 YEAST -RELATED NOL1/NOP2/FMU SUN DOMAIN-CONTAINING"/>
    <property type="match status" value="1"/>
</dbReference>
<feature type="binding site" evidence="10">
    <location>
        <position position="176"/>
    </location>
    <ligand>
        <name>S-adenosyl-L-methionine</name>
        <dbReference type="ChEBI" id="CHEBI:59789"/>
    </ligand>
</feature>
<evidence type="ECO:0000259" key="11">
    <source>
        <dbReference type="PROSITE" id="PS51686"/>
    </source>
</evidence>
<dbReference type="PROSITE" id="PS51686">
    <property type="entry name" value="SAM_MT_RSMB_NOP"/>
    <property type="match status" value="1"/>
</dbReference>
<feature type="domain" description="SAM-dependent MTase RsmB/NOP-type" evidence="11">
    <location>
        <begin position="38"/>
        <end position="382"/>
    </location>
</feature>
<dbReference type="FunCoup" id="A2EFA7">
    <property type="interactions" value="1055"/>
</dbReference>
<dbReference type="InParanoid" id="A2EFA7"/>
<dbReference type="EMBL" id="DS113373">
    <property type="protein sequence ID" value="EAY08717.1"/>
    <property type="molecule type" value="Genomic_DNA"/>
</dbReference>
<evidence type="ECO:0000256" key="4">
    <source>
        <dbReference type="ARBA" id="ARBA00022603"/>
    </source>
</evidence>
<evidence type="ECO:0000256" key="9">
    <source>
        <dbReference type="ARBA" id="ARBA00023242"/>
    </source>
</evidence>
<evidence type="ECO:0000313" key="12">
    <source>
        <dbReference type="EMBL" id="EAY08717.1"/>
    </source>
</evidence>
<dbReference type="GO" id="GO:0000049">
    <property type="term" value="F:tRNA binding"/>
    <property type="evidence" value="ECO:0007669"/>
    <property type="project" value="UniProtKB-KW"/>
</dbReference>
<dbReference type="Gene3D" id="3.40.50.150">
    <property type="entry name" value="Vaccinia Virus protein VP39"/>
    <property type="match status" value="1"/>
</dbReference>
<dbReference type="KEGG" id="tva:4766622"/>
<dbReference type="VEuPathDB" id="TrichDB:TVAGG3_1030680"/>
<dbReference type="Pfam" id="PF01189">
    <property type="entry name" value="Methyltr_RsmB-F"/>
    <property type="match status" value="1"/>
</dbReference>
<evidence type="ECO:0000256" key="8">
    <source>
        <dbReference type="ARBA" id="ARBA00022884"/>
    </source>
</evidence>
<organism evidence="12 13">
    <name type="scientific">Trichomonas vaginalis (strain ATCC PRA-98 / G3)</name>
    <dbReference type="NCBI Taxonomy" id="412133"/>
    <lineage>
        <taxon>Eukaryota</taxon>
        <taxon>Metamonada</taxon>
        <taxon>Parabasalia</taxon>
        <taxon>Trichomonadida</taxon>
        <taxon>Trichomonadidae</taxon>
        <taxon>Trichomonas</taxon>
    </lineage>
</organism>
<evidence type="ECO:0000256" key="3">
    <source>
        <dbReference type="ARBA" id="ARBA00022555"/>
    </source>
</evidence>
<reference evidence="12" key="2">
    <citation type="journal article" date="2007" name="Science">
        <title>Draft genome sequence of the sexually transmitted pathogen Trichomonas vaginalis.</title>
        <authorList>
            <person name="Carlton J.M."/>
            <person name="Hirt R.P."/>
            <person name="Silva J.C."/>
            <person name="Delcher A.L."/>
            <person name="Schatz M."/>
            <person name="Zhao Q."/>
            <person name="Wortman J.R."/>
            <person name="Bidwell S.L."/>
            <person name="Alsmark U.C.M."/>
            <person name="Besteiro S."/>
            <person name="Sicheritz-Ponten T."/>
            <person name="Noel C.J."/>
            <person name="Dacks J.B."/>
            <person name="Foster P.G."/>
            <person name="Simillion C."/>
            <person name="Van de Peer Y."/>
            <person name="Miranda-Saavedra D."/>
            <person name="Barton G.J."/>
            <person name="Westrop G.D."/>
            <person name="Mueller S."/>
            <person name="Dessi D."/>
            <person name="Fiori P.L."/>
            <person name="Ren Q."/>
            <person name="Paulsen I."/>
            <person name="Zhang H."/>
            <person name="Bastida-Corcuera F.D."/>
            <person name="Simoes-Barbosa A."/>
            <person name="Brown M.T."/>
            <person name="Hayes R.D."/>
            <person name="Mukherjee M."/>
            <person name="Okumura C.Y."/>
            <person name="Schneider R."/>
            <person name="Smith A.J."/>
            <person name="Vanacova S."/>
            <person name="Villalvazo M."/>
            <person name="Haas B.J."/>
            <person name="Pertea M."/>
            <person name="Feldblyum T.V."/>
            <person name="Utterback T.R."/>
            <person name="Shu C.L."/>
            <person name="Osoegawa K."/>
            <person name="de Jong P.J."/>
            <person name="Hrdy I."/>
            <person name="Horvathova L."/>
            <person name="Zubacova Z."/>
            <person name="Dolezal P."/>
            <person name="Malik S.B."/>
            <person name="Logsdon J.M. Jr."/>
            <person name="Henze K."/>
            <person name="Gupta A."/>
            <person name="Wang C.C."/>
            <person name="Dunne R.L."/>
            <person name="Upcroft J.A."/>
            <person name="Upcroft P."/>
            <person name="White O."/>
            <person name="Salzberg S.L."/>
            <person name="Tang P."/>
            <person name="Chiu C.-H."/>
            <person name="Lee Y.-S."/>
            <person name="Embley T.M."/>
            <person name="Coombs G.H."/>
            <person name="Mottram J.C."/>
            <person name="Tachezy J."/>
            <person name="Fraser-Liggett C.M."/>
            <person name="Johnson P.J."/>
        </authorList>
    </citation>
    <scope>NUCLEOTIDE SEQUENCE [LARGE SCALE GENOMIC DNA]</scope>
    <source>
        <strain evidence="12">G3</strain>
    </source>
</reference>
<name>A2EFA7_TRIV3</name>
<evidence type="ECO:0000256" key="6">
    <source>
        <dbReference type="ARBA" id="ARBA00022691"/>
    </source>
</evidence>
<comment type="subcellular location">
    <subcellularLocation>
        <location evidence="1">Nucleus</location>
    </subcellularLocation>
</comment>
<dbReference type="OMA" id="IVFRIAK"/>
<dbReference type="InterPro" id="IPR018314">
    <property type="entry name" value="RsmB/NOL1/NOP2-like_CS"/>
</dbReference>
<evidence type="ECO:0000313" key="13">
    <source>
        <dbReference type="Proteomes" id="UP000001542"/>
    </source>
</evidence>
<keyword evidence="4 10" id="KW-0489">Methyltransferase</keyword>
<dbReference type="FunFam" id="3.40.50.150:FF:000249">
    <property type="entry name" value="tRNA (Cytosine-5-)-methyltransferase, putative"/>
    <property type="match status" value="1"/>
</dbReference>
<evidence type="ECO:0000256" key="10">
    <source>
        <dbReference type="PROSITE-ProRule" id="PRU01023"/>
    </source>
</evidence>
<evidence type="ECO:0000256" key="5">
    <source>
        <dbReference type="ARBA" id="ARBA00022679"/>
    </source>
</evidence>
<dbReference type="SUPFAM" id="SSF53335">
    <property type="entry name" value="S-adenosyl-L-methionine-dependent methyltransferases"/>
    <property type="match status" value="1"/>
</dbReference>
<protein>
    <submittedName>
        <fullName evidence="12">NOL1/NOP2/sun family protein</fullName>
    </submittedName>
</protein>
<keyword evidence="9" id="KW-0539">Nucleus</keyword>
<dbReference type="GO" id="GO:0005634">
    <property type="term" value="C:nucleus"/>
    <property type="evidence" value="ECO:0007669"/>
    <property type="project" value="UniProtKB-SubCell"/>
</dbReference>
<proteinExistence type="inferred from homology"/>
<keyword evidence="7" id="KW-0819">tRNA processing</keyword>
<evidence type="ECO:0000256" key="2">
    <source>
        <dbReference type="ARBA" id="ARBA00007494"/>
    </source>
</evidence>
<gene>
    <name evidence="12" type="ORF">TVAG_079770</name>
</gene>
<dbReference type="CDD" id="cd02440">
    <property type="entry name" value="AdoMet_MTases"/>
    <property type="match status" value="1"/>
</dbReference>
<keyword evidence="6 10" id="KW-0949">S-adenosyl-L-methionine</keyword>
<dbReference type="InterPro" id="IPR001678">
    <property type="entry name" value="MeTrfase_RsmB-F_NOP2_dom"/>
</dbReference>
<keyword evidence="3" id="KW-0820">tRNA-binding</keyword>
<keyword evidence="13" id="KW-1185">Reference proteome</keyword>
<dbReference type="SMR" id="A2EFA7"/>
<dbReference type="Proteomes" id="UP000001542">
    <property type="component" value="Unassembled WGS sequence"/>
</dbReference>
<keyword evidence="5 10" id="KW-0808">Transferase</keyword>
<dbReference type="PROSITE" id="PS01153">
    <property type="entry name" value="NOL1_NOP2_SUN"/>
    <property type="match status" value="1"/>
</dbReference>
<dbReference type="InterPro" id="IPR023267">
    <property type="entry name" value="RCMT"/>
</dbReference>
<dbReference type="PRINTS" id="PR02008">
    <property type="entry name" value="RCMTFAMILY"/>
</dbReference>
<dbReference type="GO" id="GO:0016428">
    <property type="term" value="F:tRNA (cytidine-5-)-methyltransferase activity"/>
    <property type="evidence" value="ECO:0007669"/>
    <property type="project" value="InterPro"/>
</dbReference>
<dbReference type="GO" id="GO:0030488">
    <property type="term" value="P:tRNA methylation"/>
    <property type="evidence" value="ECO:0007669"/>
    <property type="project" value="UniProtKB-ARBA"/>
</dbReference>
<dbReference type="eggNOG" id="KOG2198">
    <property type="taxonomic scope" value="Eukaryota"/>
</dbReference>
<dbReference type="PRINTS" id="PR02011">
    <property type="entry name" value="RCMTNCL1"/>
</dbReference>